<gene>
    <name evidence="1" type="ORF">H2198_009482</name>
</gene>
<name>A0ACC2ZUK9_9EURO</name>
<protein>
    <submittedName>
        <fullName evidence="1">Uncharacterized protein</fullName>
    </submittedName>
</protein>
<reference evidence="1" key="1">
    <citation type="submission" date="2022-10" db="EMBL/GenBank/DDBJ databases">
        <title>Culturing micro-colonial fungi from biological soil crusts in the Mojave desert and describing Neophaeococcomyces mojavensis, and introducing the new genera and species Taxawa tesnikishii.</title>
        <authorList>
            <person name="Kurbessoian T."/>
            <person name="Stajich J.E."/>
        </authorList>
    </citation>
    <scope>NUCLEOTIDE SEQUENCE</scope>
    <source>
        <strain evidence="1">JES_112</strain>
    </source>
</reference>
<dbReference type="Proteomes" id="UP001172386">
    <property type="component" value="Unassembled WGS sequence"/>
</dbReference>
<sequence length="288" mass="33281">MPDEESLSAISLDGDSQTIVADPPLDPNRYSRGYQKLAWLMGQLPEFALLRRFGRLNSLNLLYMQTEIYELEKQLHQVSSALAYSTDQAERRTDFAWAYIVQTDPAGNHTEQYKLILKIREKLKEYNHELWLQTQLTRLPKPINNDHWWLRFWMKNRDMGNTQWLGSEADLWNNVPQEDLVAIRAREYSDAMTTWFATHFIDLYHRYIGSRASKDQMKGNIVYTERRNTRLMAVVTAALSSAFPVLSIVVLNQAKSLNVRLGILTIFTLETFAAAAAFAAVNVVFIRS</sequence>
<evidence type="ECO:0000313" key="2">
    <source>
        <dbReference type="Proteomes" id="UP001172386"/>
    </source>
</evidence>
<dbReference type="EMBL" id="JAPDRQ010000271">
    <property type="protein sequence ID" value="KAJ9651227.1"/>
    <property type="molecule type" value="Genomic_DNA"/>
</dbReference>
<accession>A0ACC2ZUK9</accession>
<organism evidence="1 2">
    <name type="scientific">Neophaeococcomyces mojaviensis</name>
    <dbReference type="NCBI Taxonomy" id="3383035"/>
    <lineage>
        <taxon>Eukaryota</taxon>
        <taxon>Fungi</taxon>
        <taxon>Dikarya</taxon>
        <taxon>Ascomycota</taxon>
        <taxon>Pezizomycotina</taxon>
        <taxon>Eurotiomycetes</taxon>
        <taxon>Chaetothyriomycetidae</taxon>
        <taxon>Chaetothyriales</taxon>
        <taxon>Chaetothyriales incertae sedis</taxon>
        <taxon>Neophaeococcomyces</taxon>
    </lineage>
</organism>
<keyword evidence="2" id="KW-1185">Reference proteome</keyword>
<comment type="caution">
    <text evidence="1">The sequence shown here is derived from an EMBL/GenBank/DDBJ whole genome shotgun (WGS) entry which is preliminary data.</text>
</comment>
<evidence type="ECO:0000313" key="1">
    <source>
        <dbReference type="EMBL" id="KAJ9651227.1"/>
    </source>
</evidence>
<proteinExistence type="predicted"/>